<evidence type="ECO:0000313" key="2">
    <source>
        <dbReference type="Proteomes" id="UP000318834"/>
    </source>
</evidence>
<dbReference type="EMBL" id="VBAP01000019">
    <property type="protein sequence ID" value="TMI76530.1"/>
    <property type="molecule type" value="Genomic_DNA"/>
</dbReference>
<organism evidence="1 2">
    <name type="scientific">Candidatus Segetimicrobium genomatis</name>
    <dbReference type="NCBI Taxonomy" id="2569760"/>
    <lineage>
        <taxon>Bacteria</taxon>
        <taxon>Bacillati</taxon>
        <taxon>Candidatus Sysuimicrobiota</taxon>
        <taxon>Candidatus Sysuimicrobiia</taxon>
        <taxon>Candidatus Sysuimicrobiales</taxon>
        <taxon>Candidatus Segetimicrobiaceae</taxon>
        <taxon>Candidatus Segetimicrobium</taxon>
    </lineage>
</organism>
<evidence type="ECO:0000313" key="1">
    <source>
        <dbReference type="EMBL" id="TMI76530.1"/>
    </source>
</evidence>
<proteinExistence type="predicted"/>
<protein>
    <recommendedName>
        <fullName evidence="3">NIPSNAP domain-containing protein</fullName>
    </recommendedName>
</protein>
<reference evidence="1 2" key="1">
    <citation type="journal article" date="2019" name="Nat. Microbiol.">
        <title>Mediterranean grassland soil C-N compound turnover is dependent on rainfall and depth, and is mediated by genomically divergent microorganisms.</title>
        <authorList>
            <person name="Diamond S."/>
            <person name="Andeer P.F."/>
            <person name="Li Z."/>
            <person name="Crits-Christoph A."/>
            <person name="Burstein D."/>
            <person name="Anantharaman K."/>
            <person name="Lane K.R."/>
            <person name="Thomas B.C."/>
            <person name="Pan C."/>
            <person name="Northen T.R."/>
            <person name="Banfield J.F."/>
        </authorList>
    </citation>
    <scope>NUCLEOTIDE SEQUENCE [LARGE SCALE GENOMIC DNA]</scope>
    <source>
        <strain evidence="1">NP_8</strain>
    </source>
</reference>
<dbReference type="Proteomes" id="UP000318834">
    <property type="component" value="Unassembled WGS sequence"/>
</dbReference>
<name>A0A537IYZ0_9BACT</name>
<gene>
    <name evidence="1" type="ORF">E6H05_03440</name>
</gene>
<comment type="caution">
    <text evidence="1">The sequence shown here is derived from an EMBL/GenBank/DDBJ whole genome shotgun (WGS) entry which is preliminary data.</text>
</comment>
<sequence>MLLIREIMYCKPGKVRPLVEKFLAMAKLSAKVGMPKMRVMTDLCADRYWTLVAEMEVANMAEFERMMQGGGQNSEDMKEFESIMKGYHDLVDHGRRAIYKIEA</sequence>
<dbReference type="AlphaFoldDB" id="A0A537IYZ0"/>
<accession>A0A537IYZ0</accession>
<evidence type="ECO:0008006" key="3">
    <source>
        <dbReference type="Google" id="ProtNLM"/>
    </source>
</evidence>